<comment type="caution">
    <text evidence="2">The sequence shown here is derived from an EMBL/GenBank/DDBJ whole genome shotgun (WGS) entry which is preliminary data.</text>
</comment>
<dbReference type="GO" id="GO:0003676">
    <property type="term" value="F:nucleic acid binding"/>
    <property type="evidence" value="ECO:0007669"/>
    <property type="project" value="InterPro"/>
</dbReference>
<proteinExistence type="predicted"/>
<dbReference type="EMBL" id="JAIQCV010000009">
    <property type="protein sequence ID" value="KAH1063273.1"/>
    <property type="molecule type" value="Genomic_DNA"/>
</dbReference>
<dbReference type="Proteomes" id="UP000828251">
    <property type="component" value="Unassembled WGS sequence"/>
</dbReference>
<dbReference type="SUPFAM" id="SSF53098">
    <property type="entry name" value="Ribonuclease H-like"/>
    <property type="match status" value="1"/>
</dbReference>
<dbReference type="PANTHER" id="PTHR47723:SF19">
    <property type="entry name" value="POLYNUCLEOTIDYL TRANSFERASE, RIBONUCLEASE H-LIKE SUPERFAMILY PROTEIN"/>
    <property type="match status" value="1"/>
</dbReference>
<protein>
    <recommendedName>
        <fullName evidence="1">RNase H type-1 domain-containing protein</fullName>
    </recommendedName>
</protein>
<dbReference type="Gene3D" id="3.30.420.10">
    <property type="entry name" value="Ribonuclease H-like superfamily/Ribonuclease H"/>
    <property type="match status" value="1"/>
</dbReference>
<organism evidence="2 3">
    <name type="scientific">Gossypium stocksii</name>
    <dbReference type="NCBI Taxonomy" id="47602"/>
    <lineage>
        <taxon>Eukaryota</taxon>
        <taxon>Viridiplantae</taxon>
        <taxon>Streptophyta</taxon>
        <taxon>Embryophyta</taxon>
        <taxon>Tracheophyta</taxon>
        <taxon>Spermatophyta</taxon>
        <taxon>Magnoliopsida</taxon>
        <taxon>eudicotyledons</taxon>
        <taxon>Gunneridae</taxon>
        <taxon>Pentapetalae</taxon>
        <taxon>rosids</taxon>
        <taxon>malvids</taxon>
        <taxon>Malvales</taxon>
        <taxon>Malvaceae</taxon>
        <taxon>Malvoideae</taxon>
        <taxon>Gossypium</taxon>
    </lineage>
</organism>
<dbReference type="GO" id="GO:0004523">
    <property type="term" value="F:RNA-DNA hybrid ribonuclease activity"/>
    <property type="evidence" value="ECO:0007669"/>
    <property type="project" value="InterPro"/>
</dbReference>
<dbReference type="InterPro" id="IPR044730">
    <property type="entry name" value="RNase_H-like_dom_plant"/>
</dbReference>
<gene>
    <name evidence="2" type="ORF">J1N35_028260</name>
</gene>
<feature type="domain" description="RNase H type-1" evidence="1">
    <location>
        <begin position="47"/>
        <end position="122"/>
    </location>
</feature>
<keyword evidence="3" id="KW-1185">Reference proteome</keyword>
<dbReference type="AlphaFoldDB" id="A0A9D3UVU5"/>
<dbReference type="CDD" id="cd06222">
    <property type="entry name" value="RNase_H_like"/>
    <property type="match status" value="1"/>
</dbReference>
<evidence type="ECO:0000259" key="1">
    <source>
        <dbReference type="Pfam" id="PF13456"/>
    </source>
</evidence>
<evidence type="ECO:0000313" key="2">
    <source>
        <dbReference type="EMBL" id="KAH1063273.1"/>
    </source>
</evidence>
<sequence>MESDCILSEMVTEEGLWVSEDVGITWSAEELVKVSYSWTKQYTLYHNGIWNGLTIALDRGIDRLIILIDSQEAVQAIQSSTTKVSNSALVRRIQLFMAKIVYCLIHHVSIEYNKEANRLAKMTISNNSDLHLFEMPPKGLRHNSK</sequence>
<dbReference type="Pfam" id="PF13456">
    <property type="entry name" value="RVT_3"/>
    <property type="match status" value="1"/>
</dbReference>
<dbReference type="PANTHER" id="PTHR47723">
    <property type="entry name" value="OS05G0353850 PROTEIN"/>
    <property type="match status" value="1"/>
</dbReference>
<accession>A0A9D3UVU5</accession>
<dbReference type="InterPro" id="IPR036397">
    <property type="entry name" value="RNaseH_sf"/>
</dbReference>
<evidence type="ECO:0000313" key="3">
    <source>
        <dbReference type="Proteomes" id="UP000828251"/>
    </source>
</evidence>
<dbReference type="InterPro" id="IPR012337">
    <property type="entry name" value="RNaseH-like_sf"/>
</dbReference>
<dbReference type="InterPro" id="IPR002156">
    <property type="entry name" value="RNaseH_domain"/>
</dbReference>
<name>A0A9D3UVU5_9ROSI</name>
<reference evidence="2 3" key="1">
    <citation type="journal article" date="2021" name="Plant Biotechnol. J.">
        <title>Multi-omics assisted identification of the key and species-specific regulatory components of drought-tolerant mechanisms in Gossypium stocksii.</title>
        <authorList>
            <person name="Yu D."/>
            <person name="Ke L."/>
            <person name="Zhang D."/>
            <person name="Wu Y."/>
            <person name="Sun Y."/>
            <person name="Mei J."/>
            <person name="Sun J."/>
            <person name="Sun Y."/>
        </authorList>
    </citation>
    <scope>NUCLEOTIDE SEQUENCE [LARGE SCALE GENOMIC DNA]</scope>
    <source>
        <strain evidence="3">cv. E1</strain>
        <tissue evidence="2">Leaf</tissue>
    </source>
</reference>
<dbReference type="InterPro" id="IPR053151">
    <property type="entry name" value="RNase_H-like"/>
</dbReference>